<evidence type="ECO:0000256" key="2">
    <source>
        <dbReference type="SAM" id="Phobius"/>
    </source>
</evidence>
<feature type="compositionally biased region" description="Basic and acidic residues" evidence="1">
    <location>
        <begin position="49"/>
        <end position="64"/>
    </location>
</feature>
<evidence type="ECO:0000313" key="3">
    <source>
        <dbReference type="EMBL" id="ETJ43437.1"/>
    </source>
</evidence>
<keyword evidence="2" id="KW-1133">Transmembrane helix</keyword>
<name>W1YLT8_9ZZZZ</name>
<protein>
    <submittedName>
        <fullName evidence="3">Uncharacterized protein</fullName>
    </submittedName>
</protein>
<feature type="non-terminal residue" evidence="3">
    <location>
        <position position="1"/>
    </location>
</feature>
<evidence type="ECO:0000256" key="1">
    <source>
        <dbReference type="SAM" id="MobiDB-lite"/>
    </source>
</evidence>
<dbReference type="AlphaFoldDB" id="W1YLT8"/>
<comment type="caution">
    <text evidence="3">The sequence shown here is derived from an EMBL/GenBank/DDBJ whole genome shotgun (WGS) entry which is preliminary data.</text>
</comment>
<proteinExistence type="predicted"/>
<organism evidence="3">
    <name type="scientific">human gut metagenome</name>
    <dbReference type="NCBI Taxonomy" id="408170"/>
    <lineage>
        <taxon>unclassified sequences</taxon>
        <taxon>metagenomes</taxon>
        <taxon>organismal metagenomes</taxon>
    </lineage>
</organism>
<keyword evidence="2" id="KW-0812">Transmembrane</keyword>
<gene>
    <name evidence="3" type="ORF">Q604_UNBC02566G0002</name>
</gene>
<accession>W1YLT8</accession>
<reference evidence="3" key="1">
    <citation type="submission" date="2013-12" db="EMBL/GenBank/DDBJ databases">
        <title>A Varibaculum cambriense genome reconstructed from a premature infant gut community with otherwise low bacterial novelty that shifts toward anaerobic metabolism during the third week of life.</title>
        <authorList>
            <person name="Brown C.T."/>
            <person name="Sharon I."/>
            <person name="Thomas B.C."/>
            <person name="Castelle C.J."/>
            <person name="Morowitz M.J."/>
            <person name="Banfield J.F."/>
        </authorList>
    </citation>
    <scope>NUCLEOTIDE SEQUENCE</scope>
</reference>
<feature type="transmembrane region" description="Helical" evidence="2">
    <location>
        <begin position="6"/>
        <end position="24"/>
    </location>
</feature>
<sequence>VLPLWIAAGLGVAALGLVALVLFARRRGHERERVAERIVEGGASGSIEPKPEASDDADDRGSQR</sequence>
<keyword evidence="2" id="KW-0472">Membrane</keyword>
<dbReference type="EMBL" id="AZMM01002566">
    <property type="protein sequence ID" value="ETJ43437.1"/>
    <property type="molecule type" value="Genomic_DNA"/>
</dbReference>
<feature type="region of interest" description="Disordered" evidence="1">
    <location>
        <begin position="38"/>
        <end position="64"/>
    </location>
</feature>